<dbReference type="GO" id="GO:0015344">
    <property type="term" value="F:siderophore uptake transmembrane transporter activity"/>
    <property type="evidence" value="ECO:0007669"/>
    <property type="project" value="TreeGrafter"/>
</dbReference>
<dbReference type="InterPro" id="IPR012910">
    <property type="entry name" value="Plug_dom"/>
</dbReference>
<comment type="subcellular location">
    <subcellularLocation>
        <location evidence="1 8">Cell outer membrane</location>
        <topology evidence="1 8">Multi-pass membrane protein</topology>
    </subcellularLocation>
</comment>
<proteinExistence type="inferred from homology"/>
<dbReference type="InterPro" id="IPR036942">
    <property type="entry name" value="Beta-barrel_TonB_sf"/>
</dbReference>
<dbReference type="GO" id="GO:0009279">
    <property type="term" value="C:cell outer membrane"/>
    <property type="evidence" value="ECO:0007669"/>
    <property type="project" value="UniProtKB-SubCell"/>
</dbReference>
<evidence type="ECO:0000256" key="3">
    <source>
        <dbReference type="ARBA" id="ARBA00022452"/>
    </source>
</evidence>
<evidence type="ECO:0000256" key="5">
    <source>
        <dbReference type="ARBA" id="ARBA00023077"/>
    </source>
</evidence>
<dbReference type="RefSeq" id="WP_184474635.1">
    <property type="nucleotide sequence ID" value="NZ_JACHOV010000003.1"/>
</dbReference>
<evidence type="ECO:0000313" key="13">
    <source>
        <dbReference type="Proteomes" id="UP000575068"/>
    </source>
</evidence>
<evidence type="ECO:0000259" key="11">
    <source>
        <dbReference type="Pfam" id="PF07715"/>
    </source>
</evidence>
<dbReference type="Gene3D" id="2.40.170.20">
    <property type="entry name" value="TonB-dependent receptor, beta-barrel domain"/>
    <property type="match status" value="1"/>
</dbReference>
<evidence type="ECO:0000256" key="6">
    <source>
        <dbReference type="ARBA" id="ARBA00023136"/>
    </source>
</evidence>
<dbReference type="InterPro" id="IPR037066">
    <property type="entry name" value="Plug_dom_sf"/>
</dbReference>
<keyword evidence="6 8" id="KW-0472">Membrane</keyword>
<evidence type="ECO:0000256" key="1">
    <source>
        <dbReference type="ARBA" id="ARBA00004571"/>
    </source>
</evidence>
<dbReference type="Gene3D" id="2.170.130.10">
    <property type="entry name" value="TonB-dependent receptor, plug domain"/>
    <property type="match status" value="1"/>
</dbReference>
<keyword evidence="13" id="KW-1185">Reference proteome</keyword>
<keyword evidence="12" id="KW-0675">Receptor</keyword>
<reference evidence="12 13" key="1">
    <citation type="submission" date="2020-08" db="EMBL/GenBank/DDBJ databases">
        <title>Genomic Encyclopedia of Type Strains, Phase IV (KMG-IV): sequencing the most valuable type-strain genomes for metagenomic binning, comparative biology and taxonomic classification.</title>
        <authorList>
            <person name="Goeker M."/>
        </authorList>
    </citation>
    <scope>NUCLEOTIDE SEQUENCE [LARGE SCALE GENOMIC DNA]</scope>
    <source>
        <strain evidence="12 13">DSM 7465</strain>
    </source>
</reference>
<dbReference type="InterPro" id="IPR000531">
    <property type="entry name" value="Beta-barrel_TonB"/>
</dbReference>
<evidence type="ECO:0000259" key="10">
    <source>
        <dbReference type="Pfam" id="PF00593"/>
    </source>
</evidence>
<gene>
    <name evidence="12" type="ORF">HNQ99_001107</name>
</gene>
<dbReference type="InterPro" id="IPR039426">
    <property type="entry name" value="TonB-dep_rcpt-like"/>
</dbReference>
<dbReference type="PROSITE" id="PS52016">
    <property type="entry name" value="TONB_DEPENDENT_REC_3"/>
    <property type="match status" value="1"/>
</dbReference>
<keyword evidence="2 8" id="KW-0813">Transport</keyword>
<dbReference type="PANTHER" id="PTHR30069:SF37">
    <property type="entry name" value="FERRIC VIBRIOBACTIN RECEPTOR VIUA"/>
    <property type="match status" value="1"/>
</dbReference>
<dbReference type="EMBL" id="JACHOV010000003">
    <property type="protein sequence ID" value="MBB4640814.1"/>
    <property type="molecule type" value="Genomic_DNA"/>
</dbReference>
<organism evidence="12 13">
    <name type="scientific">Rhizorhapis suberifaciens</name>
    <name type="common">corky root of lettuce</name>
    <dbReference type="NCBI Taxonomy" id="13656"/>
    <lineage>
        <taxon>Bacteria</taxon>
        <taxon>Pseudomonadati</taxon>
        <taxon>Pseudomonadota</taxon>
        <taxon>Alphaproteobacteria</taxon>
        <taxon>Sphingomonadales</taxon>
        <taxon>Sphingomonadaceae</taxon>
        <taxon>Rhizorhapis</taxon>
    </lineage>
</organism>
<evidence type="ECO:0000256" key="4">
    <source>
        <dbReference type="ARBA" id="ARBA00022692"/>
    </source>
</evidence>
<keyword evidence="7 8" id="KW-0998">Cell outer membrane</keyword>
<keyword evidence="3 8" id="KW-1134">Transmembrane beta strand</keyword>
<comment type="caution">
    <text evidence="12">The sequence shown here is derived from an EMBL/GenBank/DDBJ whole genome shotgun (WGS) entry which is preliminary data.</text>
</comment>
<name>A0A840HTJ3_9SPHN</name>
<keyword evidence="5 9" id="KW-0798">TonB box</keyword>
<dbReference type="Pfam" id="PF00593">
    <property type="entry name" value="TonB_dep_Rec_b-barrel"/>
    <property type="match status" value="1"/>
</dbReference>
<evidence type="ECO:0000256" key="2">
    <source>
        <dbReference type="ARBA" id="ARBA00022448"/>
    </source>
</evidence>
<evidence type="ECO:0000256" key="7">
    <source>
        <dbReference type="ARBA" id="ARBA00023237"/>
    </source>
</evidence>
<feature type="domain" description="TonB-dependent receptor plug" evidence="11">
    <location>
        <begin position="21"/>
        <end position="131"/>
    </location>
</feature>
<keyword evidence="4 8" id="KW-0812">Transmembrane</keyword>
<sequence>MSIEELAQVEVTSAAKFAQPLSDATGAIYVISNDDIRRSGATSLPEALQLAPNLLVQRIDAHQYSISARGFSGFETSNKLLGLIDGRTIYSPLHAGIFWDLREPMLEDVDRIEVISGPGGTLWGPNAVNGVINVTSKSALDTQGGLIRATAGSRERSAAVRYGAAFGDGGAFRIYATGSDREGLLGGAAPDGPDGYKGIRTGFRADWGGGADDLTLQGDYFYNDFSQDPTDEGRDTGHNVLARWVHRSGEASTFQVQAYYDKVDRRVTGVRDGLETFDVSAQHHVALGSHDIVWGAGIRTTHDLFINTLNPFVLDPDRKRLWVGNLFAQDSWTLGSVTFTGGVKLERTSFTGVEILPNVRVAWKPNEKALFWAAASRGIRTPSRIDRDLIHPIFLENGTFRSEKLTAFEAGYRGQPWQGGSISISVFYNLYDSLRTTELHPVTLLPLRLDNGLKGNSYGIEAWGSQQLFSWWRLSAGISTLHKDFHLKPGHVDIENGISLGNDPDFHAMLRSQMNLGERVEIDLMMRGVDSLPAPRTAGYVDADIRAAWHLGNRIELFATGANLFHRLRDQSGDTDRGQLVARTVSAGVRLNF</sequence>
<comment type="similarity">
    <text evidence="8 9">Belongs to the TonB-dependent receptor family.</text>
</comment>
<dbReference type="AlphaFoldDB" id="A0A840HTJ3"/>
<accession>A0A840HTJ3</accession>
<dbReference type="GO" id="GO:0044718">
    <property type="term" value="P:siderophore transmembrane transport"/>
    <property type="evidence" value="ECO:0007669"/>
    <property type="project" value="TreeGrafter"/>
</dbReference>
<protein>
    <submittedName>
        <fullName evidence="12">Iron complex outermembrane receptor protein</fullName>
    </submittedName>
</protein>
<dbReference type="Pfam" id="PF07715">
    <property type="entry name" value="Plug"/>
    <property type="match status" value="1"/>
</dbReference>
<dbReference type="PANTHER" id="PTHR30069">
    <property type="entry name" value="TONB-DEPENDENT OUTER MEMBRANE RECEPTOR"/>
    <property type="match status" value="1"/>
</dbReference>
<evidence type="ECO:0000256" key="8">
    <source>
        <dbReference type="PROSITE-ProRule" id="PRU01360"/>
    </source>
</evidence>
<feature type="domain" description="TonB-dependent receptor-like beta-barrel" evidence="10">
    <location>
        <begin position="153"/>
        <end position="564"/>
    </location>
</feature>
<dbReference type="SUPFAM" id="SSF56935">
    <property type="entry name" value="Porins"/>
    <property type="match status" value="1"/>
</dbReference>
<evidence type="ECO:0000256" key="9">
    <source>
        <dbReference type="RuleBase" id="RU003357"/>
    </source>
</evidence>
<dbReference type="Proteomes" id="UP000575068">
    <property type="component" value="Unassembled WGS sequence"/>
</dbReference>
<evidence type="ECO:0000313" key="12">
    <source>
        <dbReference type="EMBL" id="MBB4640814.1"/>
    </source>
</evidence>